<evidence type="ECO:0008006" key="3">
    <source>
        <dbReference type="Google" id="ProtNLM"/>
    </source>
</evidence>
<evidence type="ECO:0000313" key="2">
    <source>
        <dbReference type="Proteomes" id="UP000177124"/>
    </source>
</evidence>
<proteinExistence type="predicted"/>
<reference evidence="1 2" key="1">
    <citation type="journal article" date="2016" name="Nat. Commun.">
        <title>Thousands of microbial genomes shed light on interconnected biogeochemical processes in an aquifer system.</title>
        <authorList>
            <person name="Anantharaman K."/>
            <person name="Brown C.T."/>
            <person name="Hug L.A."/>
            <person name="Sharon I."/>
            <person name="Castelle C.J."/>
            <person name="Probst A.J."/>
            <person name="Thomas B.C."/>
            <person name="Singh A."/>
            <person name="Wilkins M.J."/>
            <person name="Karaoz U."/>
            <person name="Brodie E.L."/>
            <person name="Williams K.H."/>
            <person name="Hubbard S.S."/>
            <person name="Banfield J.F."/>
        </authorList>
    </citation>
    <scope>NUCLEOTIDE SEQUENCE [LARGE SCALE GENOMIC DNA]</scope>
</reference>
<sequence length="84" mass="9635">MQQTTRTTIRIRKDLLNISREYALKRGVSLQDTVNAALAAGFQRISDLESRKQAMAKIDQFRESLSGKKINLQEILQESKKDLK</sequence>
<dbReference type="STRING" id="1797716.A3D07_04295"/>
<organism evidence="1 2">
    <name type="scientific">Candidatus Curtissbacteria bacterium RIFCSPHIGHO2_02_FULL_42_15</name>
    <dbReference type="NCBI Taxonomy" id="1797716"/>
    <lineage>
        <taxon>Bacteria</taxon>
        <taxon>Candidatus Curtissiibacteriota</taxon>
    </lineage>
</organism>
<comment type="caution">
    <text evidence="1">The sequence shown here is derived from an EMBL/GenBank/DDBJ whole genome shotgun (WGS) entry which is preliminary data.</text>
</comment>
<gene>
    <name evidence="1" type="ORF">A3D07_04295</name>
</gene>
<dbReference type="EMBL" id="MFBF01000026">
    <property type="protein sequence ID" value="OGD91035.1"/>
    <property type="molecule type" value="Genomic_DNA"/>
</dbReference>
<accession>A0A1F5GGR0</accession>
<dbReference type="AlphaFoldDB" id="A0A1F5GGR0"/>
<name>A0A1F5GGR0_9BACT</name>
<protein>
    <recommendedName>
        <fullName evidence="3">CopG family transcriptional regulator</fullName>
    </recommendedName>
</protein>
<dbReference type="Proteomes" id="UP000177124">
    <property type="component" value="Unassembled WGS sequence"/>
</dbReference>
<evidence type="ECO:0000313" key="1">
    <source>
        <dbReference type="EMBL" id="OGD91035.1"/>
    </source>
</evidence>